<keyword evidence="6" id="KW-0732">Signal</keyword>
<dbReference type="PROSITE" id="PS50011">
    <property type="entry name" value="PROTEIN_KINASE_DOM"/>
    <property type="match status" value="1"/>
</dbReference>
<dbReference type="Gramene" id="Pp3c11_1440V3.1">
    <property type="protein sequence ID" value="Pp3c11_1440V3.1"/>
    <property type="gene ID" value="Pp3c11_1440"/>
</dbReference>
<reference evidence="12 14" key="2">
    <citation type="journal article" date="2018" name="Plant J.">
        <title>The Physcomitrella patens chromosome-scale assembly reveals moss genome structure and evolution.</title>
        <authorList>
            <person name="Lang D."/>
            <person name="Ullrich K.K."/>
            <person name="Murat F."/>
            <person name="Fuchs J."/>
            <person name="Jenkins J."/>
            <person name="Haas F.B."/>
            <person name="Piednoel M."/>
            <person name="Gundlach H."/>
            <person name="Van Bel M."/>
            <person name="Meyberg R."/>
            <person name="Vives C."/>
            <person name="Morata J."/>
            <person name="Symeonidi A."/>
            <person name="Hiss M."/>
            <person name="Muchero W."/>
            <person name="Kamisugi Y."/>
            <person name="Saleh O."/>
            <person name="Blanc G."/>
            <person name="Decker E.L."/>
            <person name="van Gessel N."/>
            <person name="Grimwood J."/>
            <person name="Hayes R.D."/>
            <person name="Graham S.W."/>
            <person name="Gunter L.E."/>
            <person name="McDaniel S.F."/>
            <person name="Hoernstein S.N.W."/>
            <person name="Larsson A."/>
            <person name="Li F.W."/>
            <person name="Perroud P.F."/>
            <person name="Phillips J."/>
            <person name="Ranjan P."/>
            <person name="Rokshar D.S."/>
            <person name="Rothfels C.J."/>
            <person name="Schneider L."/>
            <person name="Shu S."/>
            <person name="Stevenson D.W."/>
            <person name="Thummler F."/>
            <person name="Tillich M."/>
            <person name="Villarreal Aguilar J.C."/>
            <person name="Widiez T."/>
            <person name="Wong G.K."/>
            <person name="Wymore A."/>
            <person name="Zhang Y."/>
            <person name="Zimmer A.D."/>
            <person name="Quatrano R.S."/>
            <person name="Mayer K.F.X."/>
            <person name="Goodstein D."/>
            <person name="Casacuberta J.M."/>
            <person name="Vandepoele K."/>
            <person name="Reski R."/>
            <person name="Cuming A.C."/>
            <person name="Tuskan G.A."/>
            <person name="Maumus F."/>
            <person name="Salse J."/>
            <person name="Schmutz J."/>
            <person name="Rensing S.A."/>
        </authorList>
    </citation>
    <scope>NUCLEOTIDE SEQUENCE [LARGE SCALE GENOMIC DNA]</scope>
    <source>
        <strain evidence="13 14">cv. Gransden 2004</strain>
    </source>
</reference>
<dbReference type="Proteomes" id="UP000006727">
    <property type="component" value="Chromosome 11"/>
</dbReference>
<sequence>MNFRERKNSVIFGAALPVSCQYAWNQVSRRRTAFERATIIMMIVLAVEVLSVIGLNADGIALLEFKKAITSDPHSALKNWNDSDATPCRWNGIRCARIQGTMEERVLNITLPGKELGGTLSPSLGDLVHLGLLNLHTNKLTGQIPSKLFAALNLSRLYLSNNYLTGDIPAEIRNLGNQLRVLEIRSNIITGLPAEIVQCSRLRRLILSTNNITGIVPAGIGSNLTRLERLDLSSNHFIGTIPENFANLTELQGTLNLSNNRFSGSIPQSLSILRNVFIDFSNNNLSGPIPSGSYFQSLGLEAFDGNPALCGPPLEINCAPSPSNTAPPPFVNSTASGSSTSHKKSLNKTAVIVIAVISGSAALLMATVGFYFFVRKLSLAKKTVSFPSSPRTYNVNGLRGCLCPRRDSAGGASEEDAGDLVHLSGAFFFNLEELLRASAYVLGKRGARVVYKAVLDDGTIVAVRRLGGGGEHRHKEFEAEVKIFAQVRHPHIVNLHSFYWTADEKLLVYDYVSNGSLETALHGRSEGLKRSLTWKSRLRIARGAAQGIAHIHEFSPKRYVHGDIKPSNILLDAYLEARIADFGLQRLLAFVEPEPVKEFGSIRSETGRASAVSPAPEFGRRTSTPFVVAPFLADVYLAPEATSGKGFTQKSDVYSFGVVLLELLTGRSPFKQLAGGELDLVSWIRQALQENRNLSEIFDPRLQKADDNEHSQMIETLQVALACIAVDPDDRPRMKQIAVLFEKLQTSR</sequence>
<evidence type="ECO:0000256" key="5">
    <source>
        <dbReference type="ARBA" id="ARBA00022692"/>
    </source>
</evidence>
<dbReference type="CDD" id="cd14066">
    <property type="entry name" value="STKc_IRAK"/>
    <property type="match status" value="1"/>
</dbReference>
<dbReference type="InterPro" id="IPR050994">
    <property type="entry name" value="At_inactive_RLKs"/>
</dbReference>
<evidence type="ECO:0000256" key="6">
    <source>
        <dbReference type="ARBA" id="ARBA00022729"/>
    </source>
</evidence>
<dbReference type="SUPFAM" id="SSF52058">
    <property type="entry name" value="L domain-like"/>
    <property type="match status" value="1"/>
</dbReference>
<comment type="subcellular location">
    <subcellularLocation>
        <location evidence="1">Membrane</location>
        <topology evidence="1">Single-pass membrane protein</topology>
    </subcellularLocation>
</comment>
<evidence type="ECO:0000256" key="9">
    <source>
        <dbReference type="ARBA" id="ARBA00023136"/>
    </source>
</evidence>
<feature type="domain" description="Protein kinase" evidence="11">
    <location>
        <begin position="436"/>
        <end position="744"/>
    </location>
</feature>
<dbReference type="Gramene" id="Pp3c11_1440V3.2">
    <property type="protein sequence ID" value="Pp3c11_1440V3.2"/>
    <property type="gene ID" value="Pp3c11_1440"/>
</dbReference>
<feature type="transmembrane region" description="Helical" evidence="10">
    <location>
        <begin position="350"/>
        <end position="374"/>
    </location>
</feature>
<dbReference type="SMART" id="SM00220">
    <property type="entry name" value="S_TKc"/>
    <property type="match status" value="1"/>
</dbReference>
<dbReference type="OrthoDB" id="4062651at2759"/>
<evidence type="ECO:0000313" key="12">
    <source>
        <dbReference type="EMBL" id="PNR44681.1"/>
    </source>
</evidence>
<dbReference type="FunCoup" id="A0A2K1JT18">
    <property type="interactions" value="520"/>
</dbReference>
<dbReference type="InterPro" id="IPR001611">
    <property type="entry name" value="Leu-rich_rpt"/>
</dbReference>
<dbReference type="PANTHER" id="PTHR48010:SF58">
    <property type="entry name" value="RECEPTOR PROTEIN KINASE-LIKE PROTEIN ZAR1"/>
    <property type="match status" value="1"/>
</dbReference>
<evidence type="ECO:0000256" key="4">
    <source>
        <dbReference type="ARBA" id="ARBA00022614"/>
    </source>
</evidence>
<dbReference type="Pfam" id="PF13855">
    <property type="entry name" value="LRR_8"/>
    <property type="match status" value="1"/>
</dbReference>
<feature type="transmembrane region" description="Helical" evidence="10">
    <location>
        <begin position="36"/>
        <end position="57"/>
    </location>
</feature>
<organism evidence="12">
    <name type="scientific">Physcomitrium patens</name>
    <name type="common">Spreading-leaved earth moss</name>
    <name type="synonym">Physcomitrella patens</name>
    <dbReference type="NCBI Taxonomy" id="3218"/>
    <lineage>
        <taxon>Eukaryota</taxon>
        <taxon>Viridiplantae</taxon>
        <taxon>Streptophyta</taxon>
        <taxon>Embryophyta</taxon>
        <taxon>Bryophyta</taxon>
        <taxon>Bryophytina</taxon>
        <taxon>Bryopsida</taxon>
        <taxon>Funariidae</taxon>
        <taxon>Funariales</taxon>
        <taxon>Funariaceae</taxon>
        <taxon>Physcomitrium</taxon>
    </lineage>
</organism>
<dbReference type="PANTHER" id="PTHR48010">
    <property type="entry name" value="OS05G0588300 PROTEIN"/>
    <property type="match status" value="1"/>
</dbReference>
<dbReference type="Pfam" id="PF00069">
    <property type="entry name" value="Pkinase"/>
    <property type="match status" value="1"/>
</dbReference>
<reference evidence="13" key="3">
    <citation type="submission" date="2020-12" db="UniProtKB">
        <authorList>
            <consortium name="EnsemblPlants"/>
        </authorList>
    </citation>
    <scope>IDENTIFICATION</scope>
</reference>
<dbReference type="Gene3D" id="1.10.510.10">
    <property type="entry name" value="Transferase(Phosphotransferase) domain 1"/>
    <property type="match status" value="1"/>
</dbReference>
<evidence type="ECO:0000256" key="2">
    <source>
        <dbReference type="ARBA" id="ARBA00008684"/>
    </source>
</evidence>
<dbReference type="RefSeq" id="XP_024389035.1">
    <property type="nucleotide sequence ID" value="XM_024533267.2"/>
</dbReference>
<accession>A0A2K1JT18</accession>
<evidence type="ECO:0000259" key="11">
    <source>
        <dbReference type="PROSITE" id="PS50011"/>
    </source>
</evidence>
<dbReference type="KEGG" id="ppp:112288740"/>
<dbReference type="GO" id="GO:0005524">
    <property type="term" value="F:ATP binding"/>
    <property type="evidence" value="ECO:0007669"/>
    <property type="project" value="InterPro"/>
</dbReference>
<gene>
    <name evidence="13" type="primary">LOC112288740</name>
    <name evidence="12" type="ORF">PHYPA_014451</name>
</gene>
<evidence type="ECO:0000256" key="1">
    <source>
        <dbReference type="ARBA" id="ARBA00004167"/>
    </source>
</evidence>
<dbReference type="EMBL" id="ABEU02000011">
    <property type="protein sequence ID" value="PNR44681.1"/>
    <property type="molecule type" value="Genomic_DNA"/>
</dbReference>
<keyword evidence="4" id="KW-0433">Leucine-rich repeat</keyword>
<proteinExistence type="inferred from homology"/>
<dbReference type="GO" id="GO:0016020">
    <property type="term" value="C:membrane"/>
    <property type="evidence" value="ECO:0007669"/>
    <property type="project" value="UniProtKB-SubCell"/>
</dbReference>
<dbReference type="InterPro" id="IPR032675">
    <property type="entry name" value="LRR_dom_sf"/>
</dbReference>
<dbReference type="AlphaFoldDB" id="A0A2K1JT18"/>
<dbReference type="InterPro" id="IPR011009">
    <property type="entry name" value="Kinase-like_dom_sf"/>
</dbReference>
<evidence type="ECO:0000313" key="14">
    <source>
        <dbReference type="Proteomes" id="UP000006727"/>
    </source>
</evidence>
<evidence type="ECO:0000256" key="10">
    <source>
        <dbReference type="SAM" id="Phobius"/>
    </source>
</evidence>
<protein>
    <recommendedName>
        <fullName evidence="11">Protein kinase domain-containing protein</fullName>
    </recommendedName>
</protein>
<dbReference type="GO" id="GO:0004672">
    <property type="term" value="F:protein kinase activity"/>
    <property type="evidence" value="ECO:0007669"/>
    <property type="project" value="InterPro"/>
</dbReference>
<keyword evidence="9 10" id="KW-0472">Membrane</keyword>
<keyword evidence="14" id="KW-1185">Reference proteome</keyword>
<dbReference type="EnsemblPlants" id="Pp3c11_1440V3.2">
    <property type="protein sequence ID" value="Pp3c11_1440V3.2"/>
    <property type="gene ID" value="Pp3c11_1440"/>
</dbReference>
<dbReference type="STRING" id="3218.A0A2K1JT18"/>
<comment type="similarity">
    <text evidence="2">Belongs to the protein kinase superfamily. Ser/Thr protein kinase family.</text>
</comment>
<dbReference type="Gene3D" id="3.80.10.10">
    <property type="entry name" value="Ribonuclease Inhibitor"/>
    <property type="match status" value="2"/>
</dbReference>
<dbReference type="FunFam" id="3.80.10.10:FF:000722">
    <property type="entry name" value="Leucine-rich repeat receptor-like protein kinase"/>
    <property type="match status" value="1"/>
</dbReference>
<keyword evidence="8 10" id="KW-1133">Transmembrane helix</keyword>
<dbReference type="PaxDb" id="3218-PP1S39_174V6.1"/>
<evidence type="ECO:0000256" key="8">
    <source>
        <dbReference type="ARBA" id="ARBA00022989"/>
    </source>
</evidence>
<dbReference type="InterPro" id="IPR008271">
    <property type="entry name" value="Ser/Thr_kinase_AS"/>
</dbReference>
<keyword evidence="3" id="KW-0597">Phosphoprotein</keyword>
<dbReference type="PROSITE" id="PS00108">
    <property type="entry name" value="PROTEIN_KINASE_ST"/>
    <property type="match status" value="1"/>
</dbReference>
<reference evidence="12 14" key="1">
    <citation type="journal article" date="2008" name="Science">
        <title>The Physcomitrella genome reveals evolutionary insights into the conquest of land by plants.</title>
        <authorList>
            <person name="Rensing S."/>
            <person name="Lang D."/>
            <person name="Zimmer A."/>
            <person name="Terry A."/>
            <person name="Salamov A."/>
            <person name="Shapiro H."/>
            <person name="Nishiyama T."/>
            <person name="Perroud P.-F."/>
            <person name="Lindquist E."/>
            <person name="Kamisugi Y."/>
            <person name="Tanahashi T."/>
            <person name="Sakakibara K."/>
            <person name="Fujita T."/>
            <person name="Oishi K."/>
            <person name="Shin-I T."/>
            <person name="Kuroki Y."/>
            <person name="Toyoda A."/>
            <person name="Suzuki Y."/>
            <person name="Hashimoto A."/>
            <person name="Yamaguchi K."/>
            <person name="Sugano A."/>
            <person name="Kohara Y."/>
            <person name="Fujiyama A."/>
            <person name="Anterola A."/>
            <person name="Aoki S."/>
            <person name="Ashton N."/>
            <person name="Barbazuk W.B."/>
            <person name="Barker E."/>
            <person name="Bennetzen J."/>
            <person name="Bezanilla M."/>
            <person name="Blankenship R."/>
            <person name="Cho S.H."/>
            <person name="Dutcher S."/>
            <person name="Estelle M."/>
            <person name="Fawcett J.A."/>
            <person name="Gundlach H."/>
            <person name="Hanada K."/>
            <person name="Heyl A."/>
            <person name="Hicks K.A."/>
            <person name="Hugh J."/>
            <person name="Lohr M."/>
            <person name="Mayer K."/>
            <person name="Melkozernov A."/>
            <person name="Murata T."/>
            <person name="Nelson D."/>
            <person name="Pils B."/>
            <person name="Prigge M."/>
            <person name="Reiss B."/>
            <person name="Renner T."/>
            <person name="Rombauts S."/>
            <person name="Rushton P."/>
            <person name="Sanderfoot A."/>
            <person name="Schween G."/>
            <person name="Shiu S.-H."/>
            <person name="Stueber K."/>
            <person name="Theodoulou F.L."/>
            <person name="Tu H."/>
            <person name="Van de Peer Y."/>
            <person name="Verrier P.J."/>
            <person name="Waters E."/>
            <person name="Wood A."/>
            <person name="Yang L."/>
            <person name="Cove D."/>
            <person name="Cuming A."/>
            <person name="Hasebe M."/>
            <person name="Lucas S."/>
            <person name="Mishler D.B."/>
            <person name="Reski R."/>
            <person name="Grigoriev I."/>
            <person name="Quatrano R.S."/>
            <person name="Boore J.L."/>
        </authorList>
    </citation>
    <scope>NUCLEOTIDE SEQUENCE [LARGE SCALE GENOMIC DNA]</scope>
    <source>
        <strain evidence="13 14">cv. Gransden 2004</strain>
    </source>
</reference>
<dbReference type="EnsemblPlants" id="Pp3c11_1440V3.1">
    <property type="protein sequence ID" value="Pp3c11_1440V3.1"/>
    <property type="gene ID" value="Pp3c11_1440"/>
</dbReference>
<dbReference type="SUPFAM" id="SSF56112">
    <property type="entry name" value="Protein kinase-like (PK-like)"/>
    <property type="match status" value="1"/>
</dbReference>
<dbReference type="Gene3D" id="3.30.200.20">
    <property type="entry name" value="Phosphorylase Kinase, domain 1"/>
    <property type="match status" value="1"/>
</dbReference>
<dbReference type="Pfam" id="PF08263">
    <property type="entry name" value="LRRNT_2"/>
    <property type="match status" value="1"/>
</dbReference>
<dbReference type="Pfam" id="PF00560">
    <property type="entry name" value="LRR_1"/>
    <property type="match status" value="2"/>
</dbReference>
<evidence type="ECO:0000256" key="7">
    <source>
        <dbReference type="ARBA" id="ARBA00022737"/>
    </source>
</evidence>
<dbReference type="GeneID" id="112288740"/>
<evidence type="ECO:0000313" key="13">
    <source>
        <dbReference type="EnsemblPlants" id="Pp3c11_1440V3.1"/>
    </source>
</evidence>
<name>A0A2K1JT18_PHYPA</name>
<evidence type="ECO:0000256" key="3">
    <source>
        <dbReference type="ARBA" id="ARBA00022553"/>
    </source>
</evidence>
<dbReference type="InterPro" id="IPR000719">
    <property type="entry name" value="Prot_kinase_dom"/>
</dbReference>
<keyword evidence="5 10" id="KW-0812">Transmembrane</keyword>
<dbReference type="InterPro" id="IPR013210">
    <property type="entry name" value="LRR_N_plant-typ"/>
</dbReference>
<dbReference type="FunFam" id="3.80.10.10:FF:000627">
    <property type="entry name" value="Probable leucine-rich repeat receptor-like protein kinase At2g33170"/>
    <property type="match status" value="1"/>
</dbReference>
<keyword evidence="7" id="KW-0677">Repeat</keyword>